<keyword evidence="2" id="KW-1185">Reference proteome</keyword>
<name>A0A4S8L9K0_DENBC</name>
<sequence length="127" mass="13709">MPITVPENQLAATADDVAAAEVYAHTLVASRSAPALYSTDPFKDTVREVCNEVVDQKLAQLTGAVDGKLDRLSRQIATMERNNAIAFNATACEGLETPWMVVTFPDDSDPTTAPHVDISLPLHVNIF</sequence>
<proteinExistence type="predicted"/>
<evidence type="ECO:0000313" key="1">
    <source>
        <dbReference type="EMBL" id="THU85466.1"/>
    </source>
</evidence>
<dbReference type="EMBL" id="ML179545">
    <property type="protein sequence ID" value="THU85466.1"/>
    <property type="molecule type" value="Genomic_DNA"/>
</dbReference>
<dbReference type="Proteomes" id="UP000297245">
    <property type="component" value="Unassembled WGS sequence"/>
</dbReference>
<reference evidence="1 2" key="1">
    <citation type="journal article" date="2019" name="Nat. Ecol. Evol.">
        <title>Megaphylogeny resolves global patterns of mushroom evolution.</title>
        <authorList>
            <person name="Varga T."/>
            <person name="Krizsan K."/>
            <person name="Foldi C."/>
            <person name="Dima B."/>
            <person name="Sanchez-Garcia M."/>
            <person name="Sanchez-Ramirez S."/>
            <person name="Szollosi G.J."/>
            <person name="Szarkandi J.G."/>
            <person name="Papp V."/>
            <person name="Albert L."/>
            <person name="Andreopoulos W."/>
            <person name="Angelini C."/>
            <person name="Antonin V."/>
            <person name="Barry K.W."/>
            <person name="Bougher N.L."/>
            <person name="Buchanan P."/>
            <person name="Buyck B."/>
            <person name="Bense V."/>
            <person name="Catcheside P."/>
            <person name="Chovatia M."/>
            <person name="Cooper J."/>
            <person name="Damon W."/>
            <person name="Desjardin D."/>
            <person name="Finy P."/>
            <person name="Geml J."/>
            <person name="Haridas S."/>
            <person name="Hughes K."/>
            <person name="Justo A."/>
            <person name="Karasinski D."/>
            <person name="Kautmanova I."/>
            <person name="Kiss B."/>
            <person name="Kocsube S."/>
            <person name="Kotiranta H."/>
            <person name="LaButti K.M."/>
            <person name="Lechner B.E."/>
            <person name="Liimatainen K."/>
            <person name="Lipzen A."/>
            <person name="Lukacs Z."/>
            <person name="Mihaltcheva S."/>
            <person name="Morgado L.N."/>
            <person name="Niskanen T."/>
            <person name="Noordeloos M.E."/>
            <person name="Ohm R.A."/>
            <person name="Ortiz-Santana B."/>
            <person name="Ovrebo C."/>
            <person name="Racz N."/>
            <person name="Riley R."/>
            <person name="Savchenko A."/>
            <person name="Shiryaev A."/>
            <person name="Soop K."/>
            <person name="Spirin V."/>
            <person name="Szebenyi C."/>
            <person name="Tomsovsky M."/>
            <person name="Tulloss R.E."/>
            <person name="Uehling J."/>
            <person name="Grigoriev I.V."/>
            <person name="Vagvolgyi C."/>
            <person name="Papp T."/>
            <person name="Martin F.M."/>
            <person name="Miettinen O."/>
            <person name="Hibbett D.S."/>
            <person name="Nagy L.G."/>
        </authorList>
    </citation>
    <scope>NUCLEOTIDE SEQUENCE [LARGE SCALE GENOMIC DNA]</scope>
    <source>
        <strain evidence="1 2">CBS 962.96</strain>
    </source>
</reference>
<evidence type="ECO:0000313" key="2">
    <source>
        <dbReference type="Proteomes" id="UP000297245"/>
    </source>
</evidence>
<accession>A0A4S8L9K0</accession>
<organism evidence="1 2">
    <name type="scientific">Dendrothele bispora (strain CBS 962.96)</name>
    <dbReference type="NCBI Taxonomy" id="1314807"/>
    <lineage>
        <taxon>Eukaryota</taxon>
        <taxon>Fungi</taxon>
        <taxon>Dikarya</taxon>
        <taxon>Basidiomycota</taxon>
        <taxon>Agaricomycotina</taxon>
        <taxon>Agaricomycetes</taxon>
        <taxon>Agaricomycetidae</taxon>
        <taxon>Agaricales</taxon>
        <taxon>Agaricales incertae sedis</taxon>
        <taxon>Dendrothele</taxon>
    </lineage>
</organism>
<protein>
    <submittedName>
        <fullName evidence="1">Uncharacterized protein</fullName>
    </submittedName>
</protein>
<gene>
    <name evidence="1" type="ORF">K435DRAFT_869249</name>
</gene>
<dbReference type="AlphaFoldDB" id="A0A4S8L9K0"/>